<dbReference type="AlphaFoldDB" id="X0W6B1"/>
<evidence type="ECO:0000313" key="1">
    <source>
        <dbReference type="EMBL" id="GAG20153.1"/>
    </source>
</evidence>
<organism evidence="1">
    <name type="scientific">marine sediment metagenome</name>
    <dbReference type="NCBI Taxonomy" id="412755"/>
    <lineage>
        <taxon>unclassified sequences</taxon>
        <taxon>metagenomes</taxon>
        <taxon>ecological metagenomes</taxon>
    </lineage>
</organism>
<feature type="non-terminal residue" evidence="1">
    <location>
        <position position="1"/>
    </location>
</feature>
<reference evidence="1" key="1">
    <citation type="journal article" date="2014" name="Front. Microbiol.">
        <title>High frequency of phylogenetically diverse reductive dehalogenase-homologous genes in deep subseafloor sedimentary metagenomes.</title>
        <authorList>
            <person name="Kawai M."/>
            <person name="Futagami T."/>
            <person name="Toyoda A."/>
            <person name="Takaki Y."/>
            <person name="Nishi S."/>
            <person name="Hori S."/>
            <person name="Arai W."/>
            <person name="Tsubouchi T."/>
            <person name="Morono Y."/>
            <person name="Uchiyama I."/>
            <person name="Ito T."/>
            <person name="Fujiyama A."/>
            <person name="Inagaki F."/>
            <person name="Takami H."/>
        </authorList>
    </citation>
    <scope>NUCLEOTIDE SEQUENCE</scope>
    <source>
        <strain evidence="1">Expedition CK06-06</strain>
    </source>
</reference>
<gene>
    <name evidence="1" type="ORF">S01H1_56646</name>
</gene>
<dbReference type="EMBL" id="BARS01036894">
    <property type="protein sequence ID" value="GAG20153.1"/>
    <property type="molecule type" value="Genomic_DNA"/>
</dbReference>
<comment type="caution">
    <text evidence="1">The sequence shown here is derived from an EMBL/GenBank/DDBJ whole genome shotgun (WGS) entry which is preliminary data.</text>
</comment>
<sequence length="46" mass="5360">VKLYNRLAKLIPKVRTTSGTYEFLGTVDIREKVYVFKRKGAEVKDE</sequence>
<name>X0W6B1_9ZZZZ</name>
<protein>
    <submittedName>
        <fullName evidence="1">Uncharacterized protein</fullName>
    </submittedName>
</protein>
<proteinExistence type="predicted"/>
<accession>X0W6B1</accession>